<dbReference type="Pfam" id="PF00874">
    <property type="entry name" value="PRD"/>
    <property type="match status" value="2"/>
</dbReference>
<dbReference type="SUPFAM" id="SSF50151">
    <property type="entry name" value="SacY-like RNA-binding domain"/>
    <property type="match status" value="1"/>
</dbReference>
<comment type="caution">
    <text evidence="3">The sequence shown here is derived from an EMBL/GenBank/DDBJ whole genome shotgun (WGS) entry which is preliminary data.</text>
</comment>
<dbReference type="Gene3D" id="2.30.24.10">
    <property type="entry name" value="CAT RNA-binding domain"/>
    <property type="match status" value="1"/>
</dbReference>
<dbReference type="InterPro" id="IPR004341">
    <property type="entry name" value="CAT_RNA-bd_dom"/>
</dbReference>
<evidence type="ECO:0000259" key="2">
    <source>
        <dbReference type="PROSITE" id="PS51372"/>
    </source>
</evidence>
<evidence type="ECO:0000256" key="1">
    <source>
        <dbReference type="ARBA" id="ARBA00022737"/>
    </source>
</evidence>
<feature type="domain" description="PRD" evidence="2">
    <location>
        <begin position="74"/>
        <end position="179"/>
    </location>
</feature>
<dbReference type="InterPro" id="IPR036650">
    <property type="entry name" value="CAT_RNA-bd_dom_sf"/>
</dbReference>
<dbReference type="PANTHER" id="PTHR30185">
    <property type="entry name" value="CRYPTIC BETA-GLUCOSIDE BGL OPERON ANTITERMINATOR"/>
    <property type="match status" value="1"/>
</dbReference>
<feature type="domain" description="PRD" evidence="2">
    <location>
        <begin position="180"/>
        <end position="287"/>
    </location>
</feature>
<protein>
    <recommendedName>
        <fullName evidence="2">PRD domain-containing protein</fullName>
    </recommendedName>
</protein>
<sequence length="287" mass="33524">MAALMARRHRMNLIKSFNNNIALVEDAAGLEWVVIGTGVGFNRKKGDAIDETLVTKKYSAESSSTHPFSELIDNIPVAVFEVAAMMIRKAETIIGVQLSDHLFLALADHLNYAIQRTLDGIDYPHSHPWELDRLYPKEHKAAKEAVRIVFDELDVLLPKSEESFLTYHFVNAQGQQRHMKETVKMTEVINRIVKIIEFDYELQLNEESFDYLRLLTHLRYFVLRQLHQEKVEYKQFNPELIELIQGTYKKAYQCATKIGRILHKQYGWELSSNEELYLTLHIWRLLY</sequence>
<dbReference type="Gene3D" id="1.10.1790.10">
    <property type="entry name" value="PRD domain"/>
    <property type="match status" value="2"/>
</dbReference>
<keyword evidence="1" id="KW-0677">Repeat</keyword>
<dbReference type="PANTHER" id="PTHR30185:SF15">
    <property type="entry name" value="CRYPTIC BETA-GLUCOSIDE BGL OPERON ANTITERMINATOR"/>
    <property type="match status" value="1"/>
</dbReference>
<dbReference type="PROSITE" id="PS51372">
    <property type="entry name" value="PRD_2"/>
    <property type="match status" value="2"/>
</dbReference>
<accession>A0A268P0Y1</accession>
<dbReference type="InterPro" id="IPR011608">
    <property type="entry name" value="PRD"/>
</dbReference>
<reference evidence="3 4" key="1">
    <citation type="submission" date="2017-07" db="EMBL/GenBank/DDBJ databases">
        <title>Isolation and whole genome analysis of endospore-forming bacteria from heroin.</title>
        <authorList>
            <person name="Kalinowski J."/>
            <person name="Ahrens B."/>
            <person name="Al-Dilaimi A."/>
            <person name="Winkler A."/>
            <person name="Wibberg D."/>
            <person name="Schleenbecker U."/>
            <person name="Ruckert C."/>
            <person name="Wolfel R."/>
            <person name="Grass G."/>
        </authorList>
    </citation>
    <scope>NUCLEOTIDE SEQUENCE [LARGE SCALE GENOMIC DNA]</scope>
    <source>
        <strain evidence="3 4">7539</strain>
    </source>
</reference>
<evidence type="ECO:0000313" key="3">
    <source>
        <dbReference type="EMBL" id="PAE89321.1"/>
    </source>
</evidence>
<proteinExistence type="predicted"/>
<gene>
    <name evidence="3" type="ORF">CHH72_08505</name>
</gene>
<dbReference type="AlphaFoldDB" id="A0A268P0Y1"/>
<dbReference type="SUPFAM" id="SSF63520">
    <property type="entry name" value="PTS-regulatory domain, PRD"/>
    <property type="match status" value="2"/>
</dbReference>
<dbReference type="InterPro" id="IPR036634">
    <property type="entry name" value="PRD_sf"/>
</dbReference>
<dbReference type="GO" id="GO:0006355">
    <property type="term" value="P:regulation of DNA-templated transcription"/>
    <property type="evidence" value="ECO:0007669"/>
    <property type="project" value="InterPro"/>
</dbReference>
<dbReference type="Pfam" id="PF03123">
    <property type="entry name" value="CAT_RBD"/>
    <property type="match status" value="1"/>
</dbReference>
<name>A0A268P0Y1_SHOCL</name>
<dbReference type="EMBL" id="NPCC01000009">
    <property type="protein sequence ID" value="PAE89321.1"/>
    <property type="molecule type" value="Genomic_DNA"/>
</dbReference>
<evidence type="ECO:0000313" key="4">
    <source>
        <dbReference type="Proteomes" id="UP000216207"/>
    </source>
</evidence>
<dbReference type="GO" id="GO:0003723">
    <property type="term" value="F:RNA binding"/>
    <property type="evidence" value="ECO:0007669"/>
    <property type="project" value="InterPro"/>
</dbReference>
<dbReference type="SMART" id="SM01061">
    <property type="entry name" value="CAT_RBD"/>
    <property type="match status" value="1"/>
</dbReference>
<dbReference type="Proteomes" id="UP000216207">
    <property type="component" value="Unassembled WGS sequence"/>
</dbReference>
<dbReference type="InterPro" id="IPR050661">
    <property type="entry name" value="BglG_antiterminators"/>
</dbReference>
<organism evidence="3 4">
    <name type="scientific">Shouchella clausii</name>
    <name type="common">Alkalihalobacillus clausii</name>
    <dbReference type="NCBI Taxonomy" id="79880"/>
    <lineage>
        <taxon>Bacteria</taxon>
        <taxon>Bacillati</taxon>
        <taxon>Bacillota</taxon>
        <taxon>Bacilli</taxon>
        <taxon>Bacillales</taxon>
        <taxon>Bacillaceae</taxon>
        <taxon>Shouchella</taxon>
    </lineage>
</organism>